<dbReference type="Proteomes" id="UP001596432">
    <property type="component" value="Unassembled WGS sequence"/>
</dbReference>
<dbReference type="Pfam" id="PF24277">
    <property type="entry name" value="DmsR_N"/>
    <property type="match status" value="1"/>
</dbReference>
<dbReference type="InterPro" id="IPR036388">
    <property type="entry name" value="WH-like_DNA-bd_sf"/>
</dbReference>
<organism evidence="4 5">
    <name type="scientific">Halosimplex aquaticum</name>
    <dbReference type="NCBI Taxonomy" id="3026162"/>
    <lineage>
        <taxon>Archaea</taxon>
        <taxon>Methanobacteriati</taxon>
        <taxon>Methanobacteriota</taxon>
        <taxon>Stenosarchaea group</taxon>
        <taxon>Halobacteria</taxon>
        <taxon>Halobacteriales</taxon>
        <taxon>Haloarculaceae</taxon>
        <taxon>Halosimplex</taxon>
    </lineage>
</organism>
<comment type="caution">
    <text evidence="4">The sequence shown here is derived from an EMBL/GenBank/DDBJ whole genome shotgun (WGS) entry which is preliminary data.</text>
</comment>
<evidence type="ECO:0000256" key="2">
    <source>
        <dbReference type="ARBA" id="ARBA00023163"/>
    </source>
</evidence>
<gene>
    <name evidence="4" type="ORF">ACFQMA_00670</name>
</gene>
<reference evidence="4 5" key="1">
    <citation type="journal article" date="2019" name="Int. J. Syst. Evol. Microbiol.">
        <title>The Global Catalogue of Microorganisms (GCM) 10K type strain sequencing project: providing services to taxonomists for standard genome sequencing and annotation.</title>
        <authorList>
            <consortium name="The Broad Institute Genomics Platform"/>
            <consortium name="The Broad Institute Genome Sequencing Center for Infectious Disease"/>
            <person name="Wu L."/>
            <person name="Ma J."/>
        </authorList>
    </citation>
    <scope>NUCLEOTIDE SEQUENCE [LARGE SCALE GENOMIC DNA]</scope>
    <source>
        <strain evidence="4 5">XZYJT29</strain>
    </source>
</reference>
<dbReference type="InterPro" id="IPR016032">
    <property type="entry name" value="Sig_transdc_resp-reg_C-effctor"/>
</dbReference>
<sequence>MPAGIRVTVTFPTPPGCPVAEFSEAADATVDSVTTTVASADSANTLSEFLVDAEAVPDDCERTPVFAYADRRVYRVDHDADCPCVCLGEYDTPVHRYFADGETLELVFHARDFELLQTVVGELRERFPDVDIQRLVRAPTGGASQDTVFVDRGKLTDRQLEVLRTAYEMGYFEQPRGANATEIADELGVSPSTVTEHLLAAQSKLLQDVLERGS</sequence>
<dbReference type="InterPro" id="IPR000792">
    <property type="entry name" value="Tscrpt_reg_LuxR_C"/>
</dbReference>
<dbReference type="AlphaFoldDB" id="A0ABD5XYS7"/>
<dbReference type="InterPro" id="IPR007050">
    <property type="entry name" value="HTH_bacterioopsin"/>
</dbReference>
<evidence type="ECO:0000256" key="1">
    <source>
        <dbReference type="ARBA" id="ARBA00023015"/>
    </source>
</evidence>
<dbReference type="GeneID" id="78818584"/>
<evidence type="ECO:0000313" key="5">
    <source>
        <dbReference type="Proteomes" id="UP001596432"/>
    </source>
</evidence>
<name>A0ABD5XYS7_9EURY</name>
<dbReference type="PROSITE" id="PS00622">
    <property type="entry name" value="HTH_LUXR_1"/>
    <property type="match status" value="1"/>
</dbReference>
<dbReference type="PANTHER" id="PTHR34236:SF1">
    <property type="entry name" value="DIMETHYL SULFOXIDE REDUCTASE TRANSCRIPTIONAL ACTIVATOR"/>
    <property type="match status" value="1"/>
</dbReference>
<keyword evidence="5" id="KW-1185">Reference proteome</keyword>
<dbReference type="EMBL" id="JBHTAS010000001">
    <property type="protein sequence ID" value="MFC7138347.1"/>
    <property type="molecule type" value="Genomic_DNA"/>
</dbReference>
<dbReference type="RefSeq" id="WP_274323978.1">
    <property type="nucleotide sequence ID" value="NZ_CP118158.1"/>
</dbReference>
<dbReference type="SUPFAM" id="SSF46894">
    <property type="entry name" value="C-terminal effector domain of the bipartite response regulators"/>
    <property type="match status" value="1"/>
</dbReference>
<protein>
    <submittedName>
        <fullName evidence="4">Helix-turn-helix domain-containing protein</fullName>
    </submittedName>
</protein>
<keyword evidence="1" id="KW-0805">Transcription regulation</keyword>
<dbReference type="PANTHER" id="PTHR34236">
    <property type="entry name" value="DIMETHYL SULFOXIDE REDUCTASE TRANSCRIPTIONAL ACTIVATOR"/>
    <property type="match status" value="1"/>
</dbReference>
<dbReference type="InterPro" id="IPR056433">
    <property type="entry name" value="DmsR-like_N"/>
</dbReference>
<feature type="domain" description="HTH luxR-type" evidence="3">
    <location>
        <begin position="177"/>
        <end position="204"/>
    </location>
</feature>
<dbReference type="Gene3D" id="1.10.10.10">
    <property type="entry name" value="Winged helix-like DNA-binding domain superfamily/Winged helix DNA-binding domain"/>
    <property type="match status" value="1"/>
</dbReference>
<dbReference type="Pfam" id="PF04967">
    <property type="entry name" value="HTH_10"/>
    <property type="match status" value="1"/>
</dbReference>
<evidence type="ECO:0000259" key="3">
    <source>
        <dbReference type="PROSITE" id="PS00622"/>
    </source>
</evidence>
<keyword evidence="2" id="KW-0804">Transcription</keyword>
<proteinExistence type="predicted"/>
<evidence type="ECO:0000313" key="4">
    <source>
        <dbReference type="EMBL" id="MFC7138347.1"/>
    </source>
</evidence>
<accession>A0ABD5XYS7</accession>